<organism evidence="1">
    <name type="scientific">marine metagenome</name>
    <dbReference type="NCBI Taxonomy" id="408172"/>
    <lineage>
        <taxon>unclassified sequences</taxon>
        <taxon>metagenomes</taxon>
        <taxon>ecological metagenomes</taxon>
    </lineage>
</organism>
<dbReference type="EMBL" id="UINC01145679">
    <property type="protein sequence ID" value="SVD35959.1"/>
    <property type="molecule type" value="Genomic_DNA"/>
</dbReference>
<gene>
    <name evidence="1" type="ORF">METZ01_LOCUS388813</name>
</gene>
<accession>A0A382UNW5</accession>
<reference evidence="1" key="1">
    <citation type="submission" date="2018-05" db="EMBL/GenBank/DDBJ databases">
        <authorList>
            <person name="Lanie J.A."/>
            <person name="Ng W.-L."/>
            <person name="Kazmierczak K.M."/>
            <person name="Andrzejewski T.M."/>
            <person name="Davidsen T.M."/>
            <person name="Wayne K.J."/>
            <person name="Tettelin H."/>
            <person name="Glass J.I."/>
            <person name="Rusch D."/>
            <person name="Podicherti R."/>
            <person name="Tsui H.-C.T."/>
            <person name="Winkler M.E."/>
        </authorList>
    </citation>
    <scope>NUCLEOTIDE SEQUENCE</scope>
</reference>
<name>A0A382UNW5_9ZZZZ</name>
<protein>
    <submittedName>
        <fullName evidence="1">Uncharacterized protein</fullName>
    </submittedName>
</protein>
<feature type="non-terminal residue" evidence="1">
    <location>
        <position position="1"/>
    </location>
</feature>
<evidence type="ECO:0000313" key="1">
    <source>
        <dbReference type="EMBL" id="SVD35959.1"/>
    </source>
</evidence>
<sequence length="66" mass="7319">SQHDCYIPTRPEHAKCTTKREEFGPESITDIGKSHLNFPLYVPLKPLPGALSRHLGAIAPQLPTRS</sequence>
<dbReference type="AlphaFoldDB" id="A0A382UNW5"/>
<proteinExistence type="predicted"/>